<evidence type="ECO:0000313" key="2">
    <source>
        <dbReference type="EMBL" id="CAF1181897.1"/>
    </source>
</evidence>
<sequence length="127" mass="14552">MMTLCEKFHSAILPVDDQIHDPASSALVIDGGQLLQQSSTRKSEKPIKYYASEFISRFIRSQLNHHSRIDIIFDTANSKQLKRFIERHSSRSVQYIMNEDSILPTGEKYNKLLQSNRTVIAAVVRDS</sequence>
<dbReference type="Proteomes" id="UP000677228">
    <property type="component" value="Unassembled WGS sequence"/>
</dbReference>
<proteinExistence type="predicted"/>
<evidence type="ECO:0000313" key="4">
    <source>
        <dbReference type="EMBL" id="CAF3993130.1"/>
    </source>
</evidence>
<reference evidence="1" key="1">
    <citation type="submission" date="2021-02" db="EMBL/GenBank/DDBJ databases">
        <authorList>
            <person name="Nowell W R."/>
        </authorList>
    </citation>
    <scope>NUCLEOTIDE SEQUENCE</scope>
</reference>
<accession>A0A814QIB7</accession>
<dbReference type="AlphaFoldDB" id="A0A814QIB7"/>
<name>A0A814QIB7_9BILA</name>
<protein>
    <submittedName>
        <fullName evidence="1">Uncharacterized protein</fullName>
    </submittedName>
</protein>
<dbReference type="OrthoDB" id="10571489at2759"/>
<evidence type="ECO:0000313" key="3">
    <source>
        <dbReference type="EMBL" id="CAF3883468.1"/>
    </source>
</evidence>
<dbReference type="EMBL" id="CAJOBC010006013">
    <property type="protein sequence ID" value="CAF3883468.1"/>
    <property type="molecule type" value="Genomic_DNA"/>
</dbReference>
<dbReference type="Proteomes" id="UP000663829">
    <property type="component" value="Unassembled WGS sequence"/>
</dbReference>
<keyword evidence="5" id="KW-1185">Reference proteome</keyword>
<dbReference type="EMBL" id="CAJNOQ010006012">
    <property type="protein sequence ID" value="CAF1119781.1"/>
    <property type="molecule type" value="Genomic_DNA"/>
</dbReference>
<dbReference type="Proteomes" id="UP000682733">
    <property type="component" value="Unassembled WGS sequence"/>
</dbReference>
<dbReference type="Proteomes" id="UP000681722">
    <property type="component" value="Unassembled WGS sequence"/>
</dbReference>
<evidence type="ECO:0000313" key="1">
    <source>
        <dbReference type="EMBL" id="CAF1119781.1"/>
    </source>
</evidence>
<comment type="caution">
    <text evidence="1">The sequence shown here is derived from an EMBL/GenBank/DDBJ whole genome shotgun (WGS) entry which is preliminary data.</text>
</comment>
<organism evidence="1 5">
    <name type="scientific">Didymodactylos carnosus</name>
    <dbReference type="NCBI Taxonomy" id="1234261"/>
    <lineage>
        <taxon>Eukaryota</taxon>
        <taxon>Metazoa</taxon>
        <taxon>Spiralia</taxon>
        <taxon>Gnathifera</taxon>
        <taxon>Rotifera</taxon>
        <taxon>Eurotatoria</taxon>
        <taxon>Bdelloidea</taxon>
        <taxon>Philodinida</taxon>
        <taxon>Philodinidae</taxon>
        <taxon>Didymodactylos</taxon>
    </lineage>
</organism>
<evidence type="ECO:0000313" key="5">
    <source>
        <dbReference type="Proteomes" id="UP000663829"/>
    </source>
</evidence>
<dbReference type="EMBL" id="CAJOBA010034838">
    <property type="protein sequence ID" value="CAF3993130.1"/>
    <property type="molecule type" value="Genomic_DNA"/>
</dbReference>
<dbReference type="EMBL" id="CAJNOK010013310">
    <property type="protein sequence ID" value="CAF1181897.1"/>
    <property type="molecule type" value="Genomic_DNA"/>
</dbReference>
<gene>
    <name evidence="1" type="ORF">GPM918_LOCUS19633</name>
    <name evidence="2" type="ORF">OVA965_LOCUS23104</name>
    <name evidence="3" type="ORF">SRO942_LOCUS19631</name>
    <name evidence="4" type="ORF">TMI583_LOCUS23821</name>
</gene>